<keyword evidence="3" id="KW-1133">Transmembrane helix</keyword>
<evidence type="ECO:0000256" key="2">
    <source>
        <dbReference type="SAM" id="MobiDB-lite"/>
    </source>
</evidence>
<protein>
    <submittedName>
        <fullName evidence="4">Uncharacterized protein</fullName>
    </submittedName>
</protein>
<organism evidence="4 5">
    <name type="scientific">Pleodorina starrii</name>
    <dbReference type="NCBI Taxonomy" id="330485"/>
    <lineage>
        <taxon>Eukaryota</taxon>
        <taxon>Viridiplantae</taxon>
        <taxon>Chlorophyta</taxon>
        <taxon>core chlorophytes</taxon>
        <taxon>Chlorophyceae</taxon>
        <taxon>CS clade</taxon>
        <taxon>Chlamydomonadales</taxon>
        <taxon>Volvocaceae</taxon>
        <taxon>Pleodorina</taxon>
    </lineage>
</organism>
<keyword evidence="3" id="KW-0472">Membrane</keyword>
<evidence type="ECO:0000313" key="5">
    <source>
        <dbReference type="Proteomes" id="UP001165080"/>
    </source>
</evidence>
<sequence>MASSCLGTVPKASLHSVYEVKRFSTFQCVAHVPRLAARSKPTVRTSAKLFSSDKSAKDRSSQDDSDVKSGTVLKEGLMLVLSVFGVVTAIATLVGVPLNQQLLQQQQQQQQQLQQVQQQLQQQLSDIKTLLQGLQPFPVRLAELEGEVKILNDDSQIIKQTLLKRE</sequence>
<evidence type="ECO:0000313" key="4">
    <source>
        <dbReference type="EMBL" id="GLC50260.1"/>
    </source>
</evidence>
<keyword evidence="1" id="KW-0175">Coiled coil</keyword>
<keyword evidence="3" id="KW-0812">Transmembrane</keyword>
<accession>A0A9W6BEE0</accession>
<evidence type="ECO:0000256" key="1">
    <source>
        <dbReference type="SAM" id="Coils"/>
    </source>
</evidence>
<name>A0A9W6BEE0_9CHLO</name>
<gene>
    <name evidence="4" type="primary">PLEST000253</name>
    <name evidence="4" type="ORF">PLESTB_000360000</name>
</gene>
<dbReference type="EMBL" id="BRXU01000003">
    <property type="protein sequence ID" value="GLC50260.1"/>
    <property type="molecule type" value="Genomic_DNA"/>
</dbReference>
<comment type="caution">
    <text evidence="4">The sequence shown here is derived from an EMBL/GenBank/DDBJ whole genome shotgun (WGS) entry which is preliminary data.</text>
</comment>
<feature type="compositionally biased region" description="Basic and acidic residues" evidence="2">
    <location>
        <begin position="54"/>
        <end position="67"/>
    </location>
</feature>
<feature type="region of interest" description="Disordered" evidence="2">
    <location>
        <begin position="46"/>
        <end position="67"/>
    </location>
</feature>
<evidence type="ECO:0000256" key="3">
    <source>
        <dbReference type="SAM" id="Phobius"/>
    </source>
</evidence>
<dbReference type="AlphaFoldDB" id="A0A9W6BEE0"/>
<feature type="coiled-coil region" evidence="1">
    <location>
        <begin position="99"/>
        <end position="161"/>
    </location>
</feature>
<proteinExistence type="predicted"/>
<keyword evidence="5" id="KW-1185">Reference proteome</keyword>
<reference evidence="4 5" key="1">
    <citation type="journal article" date="2023" name="Commun. Biol.">
        <title>Reorganization of the ancestral sex-determining regions during the evolution of trioecy in Pleodorina starrii.</title>
        <authorList>
            <person name="Takahashi K."/>
            <person name="Suzuki S."/>
            <person name="Kawai-Toyooka H."/>
            <person name="Yamamoto K."/>
            <person name="Hamaji T."/>
            <person name="Ootsuki R."/>
            <person name="Yamaguchi H."/>
            <person name="Kawachi M."/>
            <person name="Higashiyama T."/>
            <person name="Nozaki H."/>
        </authorList>
    </citation>
    <scope>NUCLEOTIDE SEQUENCE [LARGE SCALE GENOMIC DNA]</scope>
    <source>
        <strain evidence="4 5">NIES-4479</strain>
    </source>
</reference>
<dbReference type="Proteomes" id="UP001165080">
    <property type="component" value="Unassembled WGS sequence"/>
</dbReference>
<feature type="transmembrane region" description="Helical" evidence="3">
    <location>
        <begin position="77"/>
        <end position="98"/>
    </location>
</feature>